<organism evidence="3 4">
    <name type="scientific">Candidatus Afipia apatlaquensis</name>
    <dbReference type="NCBI Taxonomy" id="2712852"/>
    <lineage>
        <taxon>Bacteria</taxon>
        <taxon>Pseudomonadati</taxon>
        <taxon>Pseudomonadota</taxon>
        <taxon>Alphaproteobacteria</taxon>
        <taxon>Hyphomicrobiales</taxon>
        <taxon>Nitrobacteraceae</taxon>
        <taxon>Afipia</taxon>
    </lineage>
</organism>
<gene>
    <name evidence="3" type="ORF">G4V63_23440</name>
</gene>
<evidence type="ECO:0008006" key="5">
    <source>
        <dbReference type="Google" id="ProtNLM"/>
    </source>
</evidence>
<protein>
    <recommendedName>
        <fullName evidence="5">Efflux transporter periplasmic adaptor subunit</fullName>
    </recommendedName>
</protein>
<dbReference type="Proteomes" id="UP000480266">
    <property type="component" value="Unassembled WGS sequence"/>
</dbReference>
<accession>A0A7C9VK67</accession>
<dbReference type="EMBL" id="JAAMRR010001189">
    <property type="protein sequence ID" value="NGX98049.1"/>
    <property type="molecule type" value="Genomic_DNA"/>
</dbReference>
<evidence type="ECO:0000313" key="4">
    <source>
        <dbReference type="Proteomes" id="UP000480266"/>
    </source>
</evidence>
<evidence type="ECO:0000313" key="3">
    <source>
        <dbReference type="EMBL" id="NGX98049.1"/>
    </source>
</evidence>
<evidence type="ECO:0000256" key="2">
    <source>
        <dbReference type="SAM" id="Phobius"/>
    </source>
</evidence>
<proteinExistence type="predicted"/>
<feature type="region of interest" description="Disordered" evidence="1">
    <location>
        <begin position="34"/>
        <end position="53"/>
    </location>
</feature>
<dbReference type="AlphaFoldDB" id="A0A7C9VK67"/>
<name>A0A7C9VK67_9BRAD</name>
<keyword evidence="4" id="KW-1185">Reference proteome</keyword>
<keyword evidence="2" id="KW-0472">Membrane</keyword>
<sequence length="53" mass="5967">MARIFKRVFIGLVVAFVAVVFGLFAYNFYLRSTAGDDPAPPVIYERSNRPSRA</sequence>
<keyword evidence="2" id="KW-1133">Transmembrane helix</keyword>
<comment type="caution">
    <text evidence="3">The sequence shown here is derived from an EMBL/GenBank/DDBJ whole genome shotgun (WGS) entry which is preliminary data.</text>
</comment>
<evidence type="ECO:0000256" key="1">
    <source>
        <dbReference type="SAM" id="MobiDB-lite"/>
    </source>
</evidence>
<reference evidence="3" key="1">
    <citation type="submission" date="2020-02" db="EMBL/GenBank/DDBJ databases">
        <title>Draft genome sequence of Candidatus Afipia apatlaquensis IBT-C3, a potential strain for decolorization of textile dyes.</title>
        <authorList>
            <person name="Sanchez-Reyes A."/>
            <person name="Breton-Deval L."/>
            <person name="Mangelson H."/>
            <person name="Sanchez-Flores A."/>
        </authorList>
    </citation>
    <scope>NUCLEOTIDE SEQUENCE [LARGE SCALE GENOMIC DNA]</scope>
    <source>
        <strain evidence="3">IBT-C3</strain>
    </source>
</reference>
<keyword evidence="2" id="KW-0812">Transmembrane</keyword>
<feature type="transmembrane region" description="Helical" evidence="2">
    <location>
        <begin position="7"/>
        <end position="29"/>
    </location>
</feature>